<dbReference type="AlphaFoldDB" id="A0AAD6SPE1"/>
<keyword evidence="3" id="KW-1185">Reference proteome</keyword>
<dbReference type="EMBL" id="JARJCM010000081">
    <property type="protein sequence ID" value="KAJ7031468.1"/>
    <property type="molecule type" value="Genomic_DNA"/>
</dbReference>
<evidence type="ECO:0000313" key="3">
    <source>
        <dbReference type="Proteomes" id="UP001218188"/>
    </source>
</evidence>
<protein>
    <submittedName>
        <fullName evidence="2">Uncharacterized protein</fullName>
    </submittedName>
</protein>
<proteinExistence type="predicted"/>
<evidence type="ECO:0000313" key="2">
    <source>
        <dbReference type="EMBL" id="KAJ7031468.1"/>
    </source>
</evidence>
<gene>
    <name evidence="2" type="ORF">C8F04DRAFT_1110345</name>
</gene>
<dbReference type="Proteomes" id="UP001218188">
    <property type="component" value="Unassembled WGS sequence"/>
</dbReference>
<accession>A0AAD6SPE1</accession>
<organism evidence="2 3">
    <name type="scientific">Mycena alexandri</name>
    <dbReference type="NCBI Taxonomy" id="1745969"/>
    <lineage>
        <taxon>Eukaryota</taxon>
        <taxon>Fungi</taxon>
        <taxon>Dikarya</taxon>
        <taxon>Basidiomycota</taxon>
        <taxon>Agaricomycotina</taxon>
        <taxon>Agaricomycetes</taxon>
        <taxon>Agaricomycetidae</taxon>
        <taxon>Agaricales</taxon>
        <taxon>Marasmiineae</taxon>
        <taxon>Mycenaceae</taxon>
        <taxon>Mycena</taxon>
    </lineage>
</organism>
<evidence type="ECO:0000256" key="1">
    <source>
        <dbReference type="SAM" id="MobiDB-lite"/>
    </source>
</evidence>
<comment type="caution">
    <text evidence="2">The sequence shown here is derived from an EMBL/GenBank/DDBJ whole genome shotgun (WGS) entry which is preliminary data.</text>
</comment>
<feature type="region of interest" description="Disordered" evidence="1">
    <location>
        <begin position="1"/>
        <end position="26"/>
    </location>
</feature>
<reference evidence="2" key="1">
    <citation type="submission" date="2023-03" db="EMBL/GenBank/DDBJ databases">
        <title>Massive genome expansion in bonnet fungi (Mycena s.s.) driven by repeated elements and novel gene families across ecological guilds.</title>
        <authorList>
            <consortium name="Lawrence Berkeley National Laboratory"/>
            <person name="Harder C.B."/>
            <person name="Miyauchi S."/>
            <person name="Viragh M."/>
            <person name="Kuo A."/>
            <person name="Thoen E."/>
            <person name="Andreopoulos B."/>
            <person name="Lu D."/>
            <person name="Skrede I."/>
            <person name="Drula E."/>
            <person name="Henrissat B."/>
            <person name="Morin E."/>
            <person name="Kohler A."/>
            <person name="Barry K."/>
            <person name="LaButti K."/>
            <person name="Morin E."/>
            <person name="Salamov A."/>
            <person name="Lipzen A."/>
            <person name="Mereny Z."/>
            <person name="Hegedus B."/>
            <person name="Baldrian P."/>
            <person name="Stursova M."/>
            <person name="Weitz H."/>
            <person name="Taylor A."/>
            <person name="Grigoriev I.V."/>
            <person name="Nagy L.G."/>
            <person name="Martin F."/>
            <person name="Kauserud H."/>
        </authorList>
    </citation>
    <scope>NUCLEOTIDE SEQUENCE</scope>
    <source>
        <strain evidence="2">CBHHK200</strain>
    </source>
</reference>
<sequence>MSRVPSLSHRALPAPPGPFYDSESYPDGAINLSTAENSLLSKRLIEHMSRPIIMHPQHLKYRGTLLRTNLPTVEDLLPQYINDSFNPVVQVTSG</sequence>
<name>A0AAD6SPE1_9AGAR</name>